<evidence type="ECO:0000313" key="7">
    <source>
        <dbReference type="EMBL" id="CAF9928998.1"/>
    </source>
</evidence>
<accession>A0A8H3FQK1</accession>
<comment type="similarity">
    <text evidence="1">Belongs to the paxM FAD-dependent monooxygenase family.</text>
</comment>
<dbReference type="InterPro" id="IPR050493">
    <property type="entry name" value="FAD-dep_Monooxygenase_BioMet"/>
</dbReference>
<evidence type="ECO:0000256" key="5">
    <source>
        <dbReference type="ARBA" id="ARBA00023033"/>
    </source>
</evidence>
<keyword evidence="5" id="KW-0503">Monooxygenase</keyword>
<protein>
    <recommendedName>
        <fullName evidence="6">FAD-binding domain-containing protein</fullName>
    </recommendedName>
</protein>
<dbReference type="AlphaFoldDB" id="A0A8H3FQK1"/>
<dbReference type="InterPro" id="IPR036188">
    <property type="entry name" value="FAD/NAD-bd_sf"/>
</dbReference>
<dbReference type="InterPro" id="IPR002938">
    <property type="entry name" value="FAD-bd"/>
</dbReference>
<reference evidence="7" key="1">
    <citation type="submission" date="2021-03" db="EMBL/GenBank/DDBJ databases">
        <authorList>
            <person name="Tagirdzhanova G."/>
        </authorList>
    </citation>
    <scope>NUCLEOTIDE SEQUENCE</scope>
</reference>
<dbReference type="Gene3D" id="3.50.50.60">
    <property type="entry name" value="FAD/NAD(P)-binding domain"/>
    <property type="match status" value="1"/>
</dbReference>
<evidence type="ECO:0000256" key="4">
    <source>
        <dbReference type="ARBA" id="ARBA00023002"/>
    </source>
</evidence>
<evidence type="ECO:0000256" key="3">
    <source>
        <dbReference type="ARBA" id="ARBA00022827"/>
    </source>
</evidence>
<keyword evidence="2" id="KW-0285">Flavoprotein</keyword>
<evidence type="ECO:0000259" key="6">
    <source>
        <dbReference type="Pfam" id="PF01494"/>
    </source>
</evidence>
<evidence type="ECO:0000313" key="8">
    <source>
        <dbReference type="Proteomes" id="UP000664521"/>
    </source>
</evidence>
<dbReference type="PANTHER" id="PTHR13789">
    <property type="entry name" value="MONOOXYGENASE"/>
    <property type="match status" value="1"/>
</dbReference>
<proteinExistence type="inferred from homology"/>
<keyword evidence="3" id="KW-0274">FAD</keyword>
<evidence type="ECO:0000256" key="1">
    <source>
        <dbReference type="ARBA" id="ARBA00007992"/>
    </source>
</evidence>
<dbReference type="GO" id="GO:0071949">
    <property type="term" value="F:FAD binding"/>
    <property type="evidence" value="ECO:0007669"/>
    <property type="project" value="InterPro"/>
</dbReference>
<gene>
    <name evidence="7" type="ORF">HETSPECPRED_007251</name>
</gene>
<dbReference type="Pfam" id="PF01494">
    <property type="entry name" value="FAD_binding_3"/>
    <property type="match status" value="1"/>
</dbReference>
<dbReference type="GO" id="GO:0004497">
    <property type="term" value="F:monooxygenase activity"/>
    <property type="evidence" value="ECO:0007669"/>
    <property type="project" value="UniProtKB-KW"/>
</dbReference>
<sequence>MEIIIVGAGIAGLSAGIALRRAGHIVTILEQSALLQETGAAISIAPNASPVLRSWGFDPAKSRMVAIKTGCILNGSSMQMMVPNYYANIEEKYGLPIYSVHRVDLHEQLKALATGEDGPGLPCKLHIETTPMLSAGFDHVCQDAVNAKVTLADGTVWQADLIIAANGVHSTAREHVLDTDETNASNTGWATMRWLLPTDELLADANTAPLVEYSTQRYFMGAQGGGLVWYQCRKYVPDSPLLRCLRKLLIFLGSSNEVQNFLYLSQSFASSNITEDFQAGIDPAMVMDYAKKEFSPALQAVLAKAREVKFWKLVARDPISSWRKDSLLLIGDAAHPMLPFQAQGGGQAIEDAAALGILLNQVQDKAIMKERLALFEQVRKSRGSAIQLLSNSGPPVPQCIRDAAAKYLPKGTSLQNQDDVIDLIFSYDVIGQTKAILAKSVSGKEGMSNEIQNGMENGVRNGMQNGVTVM</sequence>
<organism evidence="7 8">
    <name type="scientific">Heterodermia speciosa</name>
    <dbReference type="NCBI Taxonomy" id="116794"/>
    <lineage>
        <taxon>Eukaryota</taxon>
        <taxon>Fungi</taxon>
        <taxon>Dikarya</taxon>
        <taxon>Ascomycota</taxon>
        <taxon>Pezizomycotina</taxon>
        <taxon>Lecanoromycetes</taxon>
        <taxon>OSLEUM clade</taxon>
        <taxon>Lecanoromycetidae</taxon>
        <taxon>Caliciales</taxon>
        <taxon>Physciaceae</taxon>
        <taxon>Heterodermia</taxon>
    </lineage>
</organism>
<dbReference type="PANTHER" id="PTHR13789:SF215">
    <property type="entry name" value="FAD-BINDING DOMAIN-CONTAINING PROTEIN-RELATED"/>
    <property type="match status" value="1"/>
</dbReference>
<dbReference type="OrthoDB" id="9993796at2759"/>
<dbReference type="SUPFAM" id="SSF51905">
    <property type="entry name" value="FAD/NAD(P)-binding domain"/>
    <property type="match status" value="1"/>
</dbReference>
<keyword evidence="4" id="KW-0560">Oxidoreductase</keyword>
<dbReference type="EMBL" id="CAJPDS010000050">
    <property type="protein sequence ID" value="CAF9928998.1"/>
    <property type="molecule type" value="Genomic_DNA"/>
</dbReference>
<name>A0A8H3FQK1_9LECA</name>
<evidence type="ECO:0000256" key="2">
    <source>
        <dbReference type="ARBA" id="ARBA00022630"/>
    </source>
</evidence>
<keyword evidence="8" id="KW-1185">Reference proteome</keyword>
<comment type="caution">
    <text evidence="7">The sequence shown here is derived from an EMBL/GenBank/DDBJ whole genome shotgun (WGS) entry which is preliminary data.</text>
</comment>
<dbReference type="Proteomes" id="UP000664521">
    <property type="component" value="Unassembled WGS sequence"/>
</dbReference>
<dbReference type="PRINTS" id="PR00420">
    <property type="entry name" value="RNGMNOXGNASE"/>
</dbReference>
<feature type="domain" description="FAD-binding" evidence="6">
    <location>
        <begin position="2"/>
        <end position="384"/>
    </location>
</feature>